<feature type="signal peptide" evidence="2">
    <location>
        <begin position="1"/>
        <end position="24"/>
    </location>
</feature>
<evidence type="ECO:0000313" key="4">
    <source>
        <dbReference type="Proteomes" id="UP000401081"/>
    </source>
</evidence>
<keyword evidence="2" id="KW-0732">Signal</keyword>
<sequence length="90" mass="9319">MGYLMKKWNLVILSTLLASGTALAGGHGTYTPPPTTTPGTGVSIPHANFNAPTSPVLPTSGKWDGVVHIYQAGNSNSSYAEQASATKSHH</sequence>
<keyword evidence="4" id="KW-1185">Reference proteome</keyword>
<accession>A0A485C6E6</accession>
<evidence type="ECO:0000313" key="3">
    <source>
        <dbReference type="EMBL" id="VFS81727.1"/>
    </source>
</evidence>
<gene>
    <name evidence="3" type="ORF">NCTC12993_06086</name>
</gene>
<proteinExistence type="predicted"/>
<protein>
    <submittedName>
        <fullName evidence="3">Uncharacterized protein</fullName>
    </submittedName>
</protein>
<evidence type="ECO:0000256" key="2">
    <source>
        <dbReference type="SAM" id="SignalP"/>
    </source>
</evidence>
<feature type="region of interest" description="Disordered" evidence="1">
    <location>
        <begin position="24"/>
        <end position="43"/>
    </location>
</feature>
<dbReference type="AlphaFoldDB" id="A0A485C6E6"/>
<name>A0A485C6E6_KLUCR</name>
<feature type="chain" id="PRO_5019755482" evidence="2">
    <location>
        <begin position="25"/>
        <end position="90"/>
    </location>
</feature>
<dbReference type="Proteomes" id="UP000401081">
    <property type="component" value="Unassembled WGS sequence"/>
</dbReference>
<organism evidence="3 4">
    <name type="scientific">Kluyvera cryocrescens</name>
    <name type="common">Kluyvera citrophila</name>
    <dbReference type="NCBI Taxonomy" id="580"/>
    <lineage>
        <taxon>Bacteria</taxon>
        <taxon>Pseudomonadati</taxon>
        <taxon>Pseudomonadota</taxon>
        <taxon>Gammaproteobacteria</taxon>
        <taxon>Enterobacterales</taxon>
        <taxon>Enterobacteriaceae</taxon>
        <taxon>Kluyvera</taxon>
    </lineage>
</organism>
<dbReference type="EMBL" id="CAADJD010000025">
    <property type="protein sequence ID" value="VFS81727.1"/>
    <property type="molecule type" value="Genomic_DNA"/>
</dbReference>
<evidence type="ECO:0000256" key="1">
    <source>
        <dbReference type="SAM" id="MobiDB-lite"/>
    </source>
</evidence>
<reference evidence="3 4" key="1">
    <citation type="submission" date="2019-03" db="EMBL/GenBank/DDBJ databases">
        <authorList>
            <consortium name="Pathogen Informatics"/>
        </authorList>
    </citation>
    <scope>NUCLEOTIDE SEQUENCE [LARGE SCALE GENOMIC DNA]</scope>
    <source>
        <strain evidence="3 4">NCTC12993</strain>
    </source>
</reference>